<dbReference type="Gene3D" id="2.40.128.690">
    <property type="entry name" value="YycH protein, domain 3-like"/>
    <property type="match status" value="1"/>
</dbReference>
<gene>
    <name evidence="3" type="ORF">IRY55_12150</name>
</gene>
<keyword evidence="1" id="KW-1133">Transmembrane helix</keyword>
<dbReference type="GO" id="GO:0016020">
    <property type="term" value="C:membrane"/>
    <property type="evidence" value="ECO:0007669"/>
    <property type="project" value="InterPro"/>
</dbReference>
<feature type="transmembrane region" description="Helical" evidence="1">
    <location>
        <begin position="7"/>
        <end position="25"/>
    </location>
</feature>
<keyword evidence="1" id="KW-0472">Membrane</keyword>
<sequence length="269" mass="31194">MDWGKTKTIFIIVFSIVNIFLYSLYVNQQDQVKNVEVLGSVSVAETLKLDNITYDALPQGEFDSSYISANIVKFTEEITSQLKGQTPTIQEDTTLRSSLEKPYAIFNAAGKLHQVEEFLEKYVYWGEQYTVWEVDEENHTILLFQQVFDEPIYYSPSAQLKLYYNRDGEVYRYEQRMLDAFVSFNRKKDLVTPFEAISSLSTRGQLRPNSTIKQVKLGYSTLVQFTENQVFAPTWQVEVELEDGVIENYFVNAIEGKVVDLKQEKLIEE</sequence>
<keyword evidence="1" id="KW-0812">Transmembrane</keyword>
<dbReference type="InterPro" id="IPR018604">
    <property type="entry name" value="YycI-like"/>
</dbReference>
<comment type="caution">
    <text evidence="3">The sequence shown here is derived from an EMBL/GenBank/DDBJ whole genome shotgun (WGS) entry which is preliminary data.</text>
</comment>
<evidence type="ECO:0000256" key="1">
    <source>
        <dbReference type="SAM" id="Phobius"/>
    </source>
</evidence>
<feature type="domain" description="Regulatory protein YycH-like" evidence="2">
    <location>
        <begin position="42"/>
        <end position="254"/>
    </location>
</feature>
<protein>
    <submittedName>
        <fullName evidence="3">Two-component system regulatory protein YycI</fullName>
    </submittedName>
</protein>
<proteinExistence type="predicted"/>
<organism evidence="3 4">
    <name type="scientific">Savagea serpentis</name>
    <dbReference type="NCBI Taxonomy" id="2785297"/>
    <lineage>
        <taxon>Bacteria</taxon>
        <taxon>Bacillati</taxon>
        <taxon>Bacillota</taxon>
        <taxon>Bacilli</taxon>
        <taxon>Bacillales</taxon>
        <taxon>Caryophanaceae</taxon>
        <taxon>Savagea</taxon>
    </lineage>
</organism>
<dbReference type="Proteomes" id="UP000622653">
    <property type="component" value="Unassembled WGS sequence"/>
</dbReference>
<evidence type="ECO:0000313" key="4">
    <source>
        <dbReference type="Proteomes" id="UP000622653"/>
    </source>
</evidence>
<keyword evidence="4" id="KW-1185">Reference proteome</keyword>
<accession>A0A8J7G8H5</accession>
<dbReference type="EMBL" id="JADKPV010000008">
    <property type="protein sequence ID" value="MBF4502111.1"/>
    <property type="molecule type" value="Genomic_DNA"/>
</dbReference>
<name>A0A8J7G8H5_9BACL</name>
<evidence type="ECO:0000313" key="3">
    <source>
        <dbReference type="EMBL" id="MBF4502111.1"/>
    </source>
</evidence>
<dbReference type="AlphaFoldDB" id="A0A8J7G8H5"/>
<reference evidence="3" key="1">
    <citation type="submission" date="2020-11" db="EMBL/GenBank/DDBJ databases">
        <title>Multidrug resistant novel bacterium Savagea serpentis sp. nov., isolated from the scats of a vine snake (Ahaetulla nasuta).</title>
        <authorList>
            <person name="Venkata Ramana V."/>
            <person name="Vikas Patil S."/>
            <person name="Yogita Lugani V."/>
        </authorList>
    </citation>
    <scope>NUCLEOTIDE SEQUENCE</scope>
    <source>
        <strain evidence="3">SN6</strain>
    </source>
</reference>
<dbReference type="Pfam" id="PF09648">
    <property type="entry name" value="YycI"/>
    <property type="match status" value="1"/>
</dbReference>
<dbReference type="RefSeq" id="WP_194563599.1">
    <property type="nucleotide sequence ID" value="NZ_JADKPV010000008.1"/>
</dbReference>
<evidence type="ECO:0000259" key="2">
    <source>
        <dbReference type="Pfam" id="PF09648"/>
    </source>
</evidence>